<dbReference type="InterPro" id="IPR003593">
    <property type="entry name" value="AAA+_ATPase"/>
</dbReference>
<feature type="transmembrane region" description="Helical" evidence="7">
    <location>
        <begin position="219"/>
        <end position="237"/>
    </location>
</feature>
<dbReference type="PANTHER" id="PTHR43394">
    <property type="entry name" value="ATP-DEPENDENT PERMEASE MDL1, MITOCHONDRIAL"/>
    <property type="match status" value="1"/>
</dbReference>
<evidence type="ECO:0000259" key="9">
    <source>
        <dbReference type="PROSITE" id="PS50929"/>
    </source>
</evidence>
<dbReference type="InterPro" id="IPR003439">
    <property type="entry name" value="ABC_transporter-like_ATP-bd"/>
</dbReference>
<evidence type="ECO:0000256" key="1">
    <source>
        <dbReference type="ARBA" id="ARBA00004651"/>
    </source>
</evidence>
<dbReference type="InterPro" id="IPR039421">
    <property type="entry name" value="Type_1_exporter"/>
</dbReference>
<dbReference type="EMBL" id="NDXW01000001">
    <property type="protein sequence ID" value="RDH44976.1"/>
    <property type="molecule type" value="Genomic_DNA"/>
</dbReference>
<feature type="transmembrane region" description="Helical" evidence="7">
    <location>
        <begin position="301"/>
        <end position="318"/>
    </location>
</feature>
<protein>
    <submittedName>
        <fullName evidence="10">ABC transporter ATP-binding protein</fullName>
    </submittedName>
</protein>
<comment type="caution">
    <text evidence="10">The sequence shown here is derived from an EMBL/GenBank/DDBJ whole genome shotgun (WGS) entry which is preliminary data.</text>
</comment>
<feature type="transmembrane region" description="Helical" evidence="7">
    <location>
        <begin position="179"/>
        <end position="204"/>
    </location>
</feature>
<dbReference type="InterPro" id="IPR011527">
    <property type="entry name" value="ABC1_TM_dom"/>
</dbReference>
<dbReference type="GO" id="GO:0016887">
    <property type="term" value="F:ATP hydrolysis activity"/>
    <property type="evidence" value="ECO:0007669"/>
    <property type="project" value="InterPro"/>
</dbReference>
<dbReference type="PANTHER" id="PTHR43394:SF1">
    <property type="entry name" value="ATP-BINDING CASSETTE SUB-FAMILY B MEMBER 10, MITOCHONDRIAL"/>
    <property type="match status" value="1"/>
</dbReference>
<dbReference type="GO" id="GO:0005524">
    <property type="term" value="F:ATP binding"/>
    <property type="evidence" value="ECO:0007669"/>
    <property type="project" value="UniProtKB-KW"/>
</dbReference>
<dbReference type="SUPFAM" id="SSF90123">
    <property type="entry name" value="ABC transporter transmembrane region"/>
    <property type="match status" value="1"/>
</dbReference>
<evidence type="ECO:0000259" key="8">
    <source>
        <dbReference type="PROSITE" id="PS50893"/>
    </source>
</evidence>
<keyword evidence="11" id="KW-1185">Reference proteome</keyword>
<keyword evidence="4 10" id="KW-0067">ATP-binding</keyword>
<keyword evidence="5 7" id="KW-1133">Transmembrane helix</keyword>
<reference evidence="10 11" key="1">
    <citation type="submission" date="2017-04" db="EMBL/GenBank/DDBJ databases">
        <title>Draft genome sequence of Zooshikella ganghwensis VG4 isolated from Red Sea sediments.</title>
        <authorList>
            <person name="Rehman Z."/>
            <person name="Alam I."/>
            <person name="Kamau A."/>
            <person name="Bajic V."/>
            <person name="Leiknes T."/>
        </authorList>
    </citation>
    <scope>NUCLEOTIDE SEQUENCE [LARGE SCALE GENOMIC DNA]</scope>
    <source>
        <strain evidence="10 11">VG4</strain>
    </source>
</reference>
<evidence type="ECO:0000256" key="5">
    <source>
        <dbReference type="ARBA" id="ARBA00022989"/>
    </source>
</evidence>
<dbReference type="Gene3D" id="1.20.1560.10">
    <property type="entry name" value="ABC transporter type 1, transmembrane domain"/>
    <property type="match status" value="1"/>
</dbReference>
<sequence>MYLESSYRPADQQNSFNYEQVLVERLATFRHTTLQERYQHSDLVAVLPILVLAQHWPLHALEFLTALPEKKQPDLTDIRNTLARLGISSTLTRATKKNWRSTSFPVMHIPKKAPAQIVFSLNEEEAWIYSAERLQVEKITDKHKLTRLSQGWLLTVPCYSKSGIEGAIQNSLKKPWQRVYPVLMICCLLSLVITCLALALPFYVMQIVDQVWGNQRLDLLIPITAGVTSLLVLEWGGRRLRSVCLRFAGKRVDYLSMHRLLKNIWSGSVDGLSGSRQHFLMHSARQFNAISKLMSEVNTGTVFDAAFALVFVGALFIVAGSTGWIVLSGFLVLVLFFLFQVKGSTKKENDISGSCHKNEAISQFRAMRFAAPVEVWLSRFQKAQTQESRHLAQKTFKCYVYENIIDVIIWVTVIISVSYSISLALNGVFSIGVTLAVIVLLWQLFTPFMQLKKIIPDWQEAKLSMQSLSQIWLAPVSSAVMTRHAPSQVKGAVAFENVKFFYPHSNHGIQQLNFSINAGEVVIVTGGNGAGKTTLLMLLAGLQQAQDGVIRIDRQNINQLSVGVMQYLCAYVPQQPTLFQGTLADNLKMANPLATEEELWSVIELCRLDDIVRQLPKGLQTIYDVKQPLALPINIQQQLCIARALLKPAPVLLMDEPFVGLDYQAELQLLEVIRQLSRQKTVFLVTQRPSHFKVADKVLLLEEGKQRYFGHPEQLLKKKRNSTQNVTA</sequence>
<keyword evidence="2 7" id="KW-0812">Transmembrane</keyword>
<dbReference type="SUPFAM" id="SSF52540">
    <property type="entry name" value="P-loop containing nucleoside triphosphate hydrolases"/>
    <property type="match status" value="1"/>
</dbReference>
<evidence type="ECO:0000313" key="10">
    <source>
        <dbReference type="EMBL" id="RDH44976.1"/>
    </source>
</evidence>
<dbReference type="Gene3D" id="3.40.50.300">
    <property type="entry name" value="P-loop containing nucleotide triphosphate hydrolases"/>
    <property type="match status" value="1"/>
</dbReference>
<evidence type="ECO:0000313" key="11">
    <source>
        <dbReference type="Proteomes" id="UP000257039"/>
    </source>
</evidence>
<feature type="domain" description="ABC transporter" evidence="8">
    <location>
        <begin position="493"/>
        <end position="728"/>
    </location>
</feature>
<gene>
    <name evidence="10" type="ORF">B9G39_16885</name>
</gene>
<evidence type="ECO:0000256" key="2">
    <source>
        <dbReference type="ARBA" id="ARBA00022692"/>
    </source>
</evidence>
<organism evidence="10 11">
    <name type="scientific">Zooshikella ganghwensis</name>
    <dbReference type="NCBI Taxonomy" id="202772"/>
    <lineage>
        <taxon>Bacteria</taxon>
        <taxon>Pseudomonadati</taxon>
        <taxon>Pseudomonadota</taxon>
        <taxon>Gammaproteobacteria</taxon>
        <taxon>Oceanospirillales</taxon>
        <taxon>Zooshikellaceae</taxon>
        <taxon>Zooshikella</taxon>
    </lineage>
</organism>
<evidence type="ECO:0000256" key="3">
    <source>
        <dbReference type="ARBA" id="ARBA00022741"/>
    </source>
</evidence>
<dbReference type="PROSITE" id="PS50893">
    <property type="entry name" value="ABC_TRANSPORTER_2"/>
    <property type="match status" value="1"/>
</dbReference>
<dbReference type="SMART" id="SM00382">
    <property type="entry name" value="AAA"/>
    <property type="match status" value="1"/>
</dbReference>
<keyword evidence="3" id="KW-0547">Nucleotide-binding</keyword>
<feature type="domain" description="ABC transmembrane type-1" evidence="9">
    <location>
        <begin position="185"/>
        <end position="460"/>
    </location>
</feature>
<keyword evidence="6 7" id="KW-0472">Membrane</keyword>
<evidence type="ECO:0000256" key="6">
    <source>
        <dbReference type="ARBA" id="ARBA00023136"/>
    </source>
</evidence>
<dbReference type="PROSITE" id="PS50929">
    <property type="entry name" value="ABC_TM1F"/>
    <property type="match status" value="1"/>
</dbReference>
<feature type="transmembrane region" description="Helical" evidence="7">
    <location>
        <begin position="427"/>
        <end position="445"/>
    </location>
</feature>
<dbReference type="GO" id="GO:0005886">
    <property type="term" value="C:plasma membrane"/>
    <property type="evidence" value="ECO:0007669"/>
    <property type="project" value="UniProtKB-SubCell"/>
</dbReference>
<dbReference type="RefSeq" id="WP_094788019.1">
    <property type="nucleotide sequence ID" value="NZ_NDXW01000001.1"/>
</dbReference>
<comment type="subcellular location">
    <subcellularLocation>
        <location evidence="1">Cell membrane</location>
        <topology evidence="1">Multi-pass membrane protein</topology>
    </subcellularLocation>
</comment>
<dbReference type="InterPro" id="IPR027417">
    <property type="entry name" value="P-loop_NTPase"/>
</dbReference>
<dbReference type="GO" id="GO:0015421">
    <property type="term" value="F:ABC-type oligopeptide transporter activity"/>
    <property type="evidence" value="ECO:0007669"/>
    <property type="project" value="TreeGrafter"/>
</dbReference>
<dbReference type="Proteomes" id="UP000257039">
    <property type="component" value="Unassembled WGS sequence"/>
</dbReference>
<dbReference type="Pfam" id="PF00005">
    <property type="entry name" value="ABC_tran"/>
    <property type="match status" value="1"/>
</dbReference>
<evidence type="ECO:0000256" key="4">
    <source>
        <dbReference type="ARBA" id="ARBA00022840"/>
    </source>
</evidence>
<dbReference type="InterPro" id="IPR036640">
    <property type="entry name" value="ABC1_TM_sf"/>
</dbReference>
<proteinExistence type="predicted"/>
<accession>A0A4P9VPT4</accession>
<dbReference type="AlphaFoldDB" id="A0A4P9VPT4"/>
<name>A0A4P9VPT4_9GAMM</name>
<evidence type="ECO:0000256" key="7">
    <source>
        <dbReference type="SAM" id="Phobius"/>
    </source>
</evidence>
<feature type="transmembrane region" description="Helical" evidence="7">
    <location>
        <begin position="324"/>
        <end position="341"/>
    </location>
</feature>